<reference evidence="2 3" key="1">
    <citation type="submission" date="2016-07" db="EMBL/GenBank/DDBJ databases">
        <title>Draft genome sequence of Prauserella sp. YIM 121212, isolated from alkaline soil.</title>
        <authorList>
            <person name="Ruckert C."/>
            <person name="Albersmeier A."/>
            <person name="Jiang C.-L."/>
            <person name="Jiang Y."/>
            <person name="Kalinowski J."/>
            <person name="Schneider O."/>
            <person name="Winkler A."/>
            <person name="Zotchev S.B."/>
        </authorList>
    </citation>
    <scope>NUCLEOTIDE SEQUENCE [LARGE SCALE GENOMIC DNA]</scope>
    <source>
        <strain evidence="2 3">YIM 121212</strain>
    </source>
</reference>
<dbReference type="EMBL" id="MASU01000022">
    <property type="protein sequence ID" value="PXY18285.1"/>
    <property type="molecule type" value="Genomic_DNA"/>
</dbReference>
<proteinExistence type="predicted"/>
<comment type="caution">
    <text evidence="2">The sequence shown here is derived from an EMBL/GenBank/DDBJ whole genome shotgun (WGS) entry which is preliminary data.</text>
</comment>
<evidence type="ECO:0000256" key="1">
    <source>
        <dbReference type="SAM" id="MobiDB-lite"/>
    </source>
</evidence>
<keyword evidence="3" id="KW-1185">Reference proteome</keyword>
<accession>A0A318LYH8</accession>
<dbReference type="RefSeq" id="WP_110343748.1">
    <property type="nucleotide sequence ID" value="NZ_MASU01000022.1"/>
</dbReference>
<evidence type="ECO:0000313" key="2">
    <source>
        <dbReference type="EMBL" id="PXY18285.1"/>
    </source>
</evidence>
<feature type="compositionally biased region" description="Basic residues" evidence="1">
    <location>
        <begin position="1"/>
        <end position="11"/>
    </location>
</feature>
<dbReference type="OrthoDB" id="3623544at2"/>
<organism evidence="2 3">
    <name type="scientific">Prauserella flavalba</name>
    <dbReference type="NCBI Taxonomy" id="1477506"/>
    <lineage>
        <taxon>Bacteria</taxon>
        <taxon>Bacillati</taxon>
        <taxon>Actinomycetota</taxon>
        <taxon>Actinomycetes</taxon>
        <taxon>Pseudonocardiales</taxon>
        <taxon>Pseudonocardiaceae</taxon>
        <taxon>Prauserella</taxon>
    </lineage>
</organism>
<sequence length="304" mass="30849">MSSKTRSRKTRTTATGTARTLRSVPDQPTTATVRTDTEDKLWAALHANPNSTAAELSAAAKIGKSTAQKILVKWAGDGSVTRTPGIADGGRRAADVWAISEIDTAADDTATATATDGATADERTVDTAPADTTPDEQTTAPTDSDPADNTTEVTPVGETLAESADTEPAAAPAPEDAQDATDATDDAAPETPAPANTEAAKPADGATPDDATQMASEDGGTDGKTERLAPGALRGMVEDHLRDHPGEQFSPTAIAKALGGKSSGAVSNALDKLVADGVAVKTQDKPRRFALAPAEQEAAAAPAN</sequence>
<feature type="region of interest" description="Disordered" evidence="1">
    <location>
        <begin position="1"/>
        <end position="34"/>
    </location>
</feature>
<feature type="region of interest" description="Disordered" evidence="1">
    <location>
        <begin position="102"/>
        <end position="235"/>
    </location>
</feature>
<feature type="compositionally biased region" description="Low complexity" evidence="1">
    <location>
        <begin position="12"/>
        <end position="23"/>
    </location>
</feature>
<dbReference type="Proteomes" id="UP000247892">
    <property type="component" value="Unassembled WGS sequence"/>
</dbReference>
<feature type="compositionally biased region" description="Low complexity" evidence="1">
    <location>
        <begin position="189"/>
        <end position="204"/>
    </location>
</feature>
<feature type="compositionally biased region" description="Low complexity" evidence="1">
    <location>
        <begin position="126"/>
        <end position="143"/>
    </location>
</feature>
<gene>
    <name evidence="2" type="ORF">BA062_36215</name>
</gene>
<dbReference type="AlphaFoldDB" id="A0A318LYH8"/>
<name>A0A318LYH8_9PSEU</name>
<protein>
    <submittedName>
        <fullName evidence="2">Uncharacterized protein</fullName>
    </submittedName>
</protein>
<feature type="compositionally biased region" description="Low complexity" evidence="1">
    <location>
        <begin position="161"/>
        <end position="175"/>
    </location>
</feature>
<feature type="compositionally biased region" description="Acidic residues" evidence="1">
    <location>
        <begin position="176"/>
        <end position="188"/>
    </location>
</feature>
<feature type="compositionally biased region" description="Low complexity" evidence="1">
    <location>
        <begin position="107"/>
        <end position="118"/>
    </location>
</feature>
<evidence type="ECO:0000313" key="3">
    <source>
        <dbReference type="Proteomes" id="UP000247892"/>
    </source>
</evidence>